<evidence type="ECO:0000313" key="14">
    <source>
        <dbReference type="EMBL" id="WFD33340.1"/>
    </source>
</evidence>
<evidence type="ECO:0000256" key="10">
    <source>
        <dbReference type="PROSITE-ProRule" id="PRU00959"/>
    </source>
</evidence>
<dbReference type="Pfam" id="PF25904">
    <property type="entry name" value="Tmrp11_N"/>
    <property type="match status" value="1"/>
</dbReference>
<evidence type="ECO:0000256" key="3">
    <source>
        <dbReference type="ARBA" id="ARBA00022555"/>
    </source>
</evidence>
<sequence length="492" mass="55144">MTIGPVYILHFVQTNPDFRLPEFDAVAQYLGVPYELQATPARGVDAPEVGDVSRPFMLCRLPSDDAARKLLQRCSCLRGVWQLWATGDTYAEIHEKNRQEQPYAPYTGKETTWKALIQSFNVRISDSRRLDIINDFSYMPFEGPIRMKKSDLTWGILEEYSRSVDCTEEDVPLRDELGDKDPRLVQLFFGRKIKDRSGVVPARDLIDVLSLKKRSYIGNTSMESEMSIIMANMAHAGPSSFVYDPFAGTGSMLYACSIFGAMSFGSDIDGRMLRGREADGPTGIARSAKQYGLQGRILDCAVFDTTHSPWRAPFRTSSGGGIFDAIVTDPPYGIRAGAKRLGRRDVSQQRDEPHIMPDGRLAHTMPDYIPPTRPYRLSELVDDLMRYASALLRPGGRLVFWLPTMTEDNAETTIPTHPHFELVAHSLQDFGKWGRRLITMKKLEHTSSVEDIPTIADGSQEPGRVRANDDPTEFRNRLFAPRDAAAPAPADS</sequence>
<keyword evidence="8 10" id="KW-0694">RNA-binding</keyword>
<keyword evidence="2" id="KW-0963">Cytoplasm</keyword>
<keyword evidence="3 10" id="KW-0820">tRNA-binding</keyword>
<comment type="similarity">
    <text evidence="10">Belongs to the class I-like SAM-binding methyltransferase superfamily. TRM11 methyltransferase family.</text>
</comment>
<name>A0AAF0ENF8_9BASI</name>
<evidence type="ECO:0000256" key="2">
    <source>
        <dbReference type="ARBA" id="ARBA00022490"/>
    </source>
</evidence>
<dbReference type="SUPFAM" id="SSF53335">
    <property type="entry name" value="S-adenosyl-L-methionine-dependent methyltransferases"/>
    <property type="match status" value="1"/>
</dbReference>
<organism evidence="14 15">
    <name type="scientific">Malassezia cuniculi</name>
    <dbReference type="NCBI Taxonomy" id="948313"/>
    <lineage>
        <taxon>Eukaryota</taxon>
        <taxon>Fungi</taxon>
        <taxon>Dikarya</taxon>
        <taxon>Basidiomycota</taxon>
        <taxon>Ustilaginomycotina</taxon>
        <taxon>Malasseziomycetes</taxon>
        <taxon>Malasseziales</taxon>
        <taxon>Malasseziaceae</taxon>
        <taxon>Malassezia</taxon>
    </lineage>
</organism>
<dbReference type="GO" id="GO:0000049">
    <property type="term" value="F:tRNA binding"/>
    <property type="evidence" value="ECO:0007669"/>
    <property type="project" value="UniProtKB-UniRule"/>
</dbReference>
<dbReference type="Gene3D" id="3.40.50.150">
    <property type="entry name" value="Vaccinia Virus protein VP39"/>
    <property type="match status" value="1"/>
</dbReference>
<dbReference type="PANTHER" id="PTHR13370">
    <property type="entry name" value="RNA METHYLASE-RELATED"/>
    <property type="match status" value="1"/>
</dbReference>
<keyword evidence="4 10" id="KW-0489">Methyltransferase</keyword>
<gene>
    <name evidence="14" type="ORF">MCUN1_000153</name>
</gene>
<proteinExistence type="inferred from homology"/>
<keyword evidence="15" id="KW-1185">Reference proteome</keyword>
<dbReference type="PROSITE" id="PS51627">
    <property type="entry name" value="SAM_MT_TRM11"/>
    <property type="match status" value="1"/>
</dbReference>
<evidence type="ECO:0000259" key="12">
    <source>
        <dbReference type="Pfam" id="PF01170"/>
    </source>
</evidence>
<dbReference type="PIRSF" id="PIRSF017259">
    <property type="entry name" value="tRNA_mtfrase_TRM11"/>
    <property type="match status" value="1"/>
</dbReference>
<feature type="compositionally biased region" description="Low complexity" evidence="11">
    <location>
        <begin position="481"/>
        <end position="492"/>
    </location>
</feature>
<evidence type="ECO:0000256" key="5">
    <source>
        <dbReference type="ARBA" id="ARBA00022679"/>
    </source>
</evidence>
<dbReference type="Proteomes" id="UP001219933">
    <property type="component" value="Chromosome 1"/>
</dbReference>
<dbReference type="PANTHER" id="PTHR13370:SF3">
    <property type="entry name" value="TRNA (GUANINE(10)-N2)-METHYLTRANSFERASE HOMOLOG"/>
    <property type="match status" value="1"/>
</dbReference>
<dbReference type="InterPro" id="IPR029063">
    <property type="entry name" value="SAM-dependent_MTases_sf"/>
</dbReference>
<dbReference type="GO" id="GO:0032259">
    <property type="term" value="P:methylation"/>
    <property type="evidence" value="ECO:0007669"/>
    <property type="project" value="UniProtKB-UniRule"/>
</dbReference>
<reference evidence="14" key="1">
    <citation type="submission" date="2023-03" db="EMBL/GenBank/DDBJ databases">
        <title>Mating type loci evolution in Malassezia.</title>
        <authorList>
            <person name="Coelho M.A."/>
        </authorList>
    </citation>
    <scope>NUCLEOTIDE SEQUENCE</scope>
    <source>
        <strain evidence="14">CBS 11721</strain>
    </source>
</reference>
<keyword evidence="6 10" id="KW-0949">S-adenosyl-L-methionine</keyword>
<evidence type="ECO:0000256" key="6">
    <source>
        <dbReference type="ARBA" id="ARBA00022691"/>
    </source>
</evidence>
<accession>A0AAF0ENF8</accession>
<feature type="compositionally biased region" description="Basic and acidic residues" evidence="11">
    <location>
        <begin position="463"/>
        <end position="476"/>
    </location>
</feature>
<evidence type="ECO:0000256" key="4">
    <source>
        <dbReference type="ARBA" id="ARBA00022603"/>
    </source>
</evidence>
<comment type="subcellular location">
    <subcellularLocation>
        <location evidence="1">Cytoplasm</location>
    </subcellularLocation>
</comment>
<dbReference type="InterPro" id="IPR016691">
    <property type="entry name" value="TRMT11"/>
</dbReference>
<evidence type="ECO:0000256" key="11">
    <source>
        <dbReference type="SAM" id="MobiDB-lite"/>
    </source>
</evidence>
<evidence type="ECO:0000256" key="1">
    <source>
        <dbReference type="ARBA" id="ARBA00004496"/>
    </source>
</evidence>
<dbReference type="EMBL" id="CP119877">
    <property type="protein sequence ID" value="WFD33340.1"/>
    <property type="molecule type" value="Genomic_DNA"/>
</dbReference>
<evidence type="ECO:0000256" key="7">
    <source>
        <dbReference type="ARBA" id="ARBA00022694"/>
    </source>
</evidence>
<feature type="region of interest" description="Disordered" evidence="11">
    <location>
        <begin position="340"/>
        <end position="367"/>
    </location>
</feature>
<evidence type="ECO:0000313" key="15">
    <source>
        <dbReference type="Proteomes" id="UP001219933"/>
    </source>
</evidence>
<feature type="domain" description="tRNA (guanine(10)-N(2))-methyltransferase TRMT11 N-terminal" evidence="13">
    <location>
        <begin position="7"/>
        <end position="174"/>
    </location>
</feature>
<dbReference type="InterPro" id="IPR000241">
    <property type="entry name" value="RlmKL-like_Mtase"/>
</dbReference>
<evidence type="ECO:0000256" key="9">
    <source>
        <dbReference type="ARBA" id="ARBA00066937"/>
    </source>
</evidence>
<dbReference type="InterPro" id="IPR002052">
    <property type="entry name" value="DNA_methylase_N6_adenine_CS"/>
</dbReference>
<dbReference type="PRINTS" id="PR00507">
    <property type="entry name" value="N12N6MTFRASE"/>
</dbReference>
<dbReference type="GO" id="GO:0005737">
    <property type="term" value="C:cytoplasm"/>
    <property type="evidence" value="ECO:0007669"/>
    <property type="project" value="UniProtKB-SubCell"/>
</dbReference>
<dbReference type="AlphaFoldDB" id="A0AAF0ENF8"/>
<feature type="region of interest" description="Disordered" evidence="11">
    <location>
        <begin position="449"/>
        <end position="492"/>
    </location>
</feature>
<dbReference type="GO" id="GO:0008033">
    <property type="term" value="P:tRNA processing"/>
    <property type="evidence" value="ECO:0007669"/>
    <property type="project" value="UniProtKB-UniRule"/>
</dbReference>
<feature type="compositionally biased region" description="Basic and acidic residues" evidence="11">
    <location>
        <begin position="343"/>
        <end position="361"/>
    </location>
</feature>
<protein>
    <recommendedName>
        <fullName evidence="9">tRNA (guanine(10)-N(2))-methyltransferase</fullName>
        <ecNumber evidence="9">2.1.1.214</ecNumber>
    </recommendedName>
</protein>
<dbReference type="Pfam" id="PF01170">
    <property type="entry name" value="UPF0020"/>
    <property type="match status" value="1"/>
</dbReference>
<dbReference type="EC" id="2.1.1.214" evidence="9"/>
<dbReference type="PROSITE" id="PS00092">
    <property type="entry name" value="N6_MTASE"/>
    <property type="match status" value="1"/>
</dbReference>
<evidence type="ECO:0000256" key="8">
    <source>
        <dbReference type="ARBA" id="ARBA00022884"/>
    </source>
</evidence>
<keyword evidence="5 10" id="KW-0808">Transferase</keyword>
<feature type="domain" description="Ribosomal RNA large subunit methyltransferase K/L-like methyltransferase" evidence="12">
    <location>
        <begin position="213"/>
        <end position="340"/>
    </location>
</feature>
<dbReference type="GO" id="GO:0160102">
    <property type="term" value="F:tRNA (guanine(10)-N2)-methyltransferase activity"/>
    <property type="evidence" value="ECO:0007669"/>
    <property type="project" value="UniProtKB-EC"/>
</dbReference>
<keyword evidence="7 10" id="KW-0819">tRNA processing</keyword>
<evidence type="ECO:0000259" key="13">
    <source>
        <dbReference type="Pfam" id="PF25904"/>
    </source>
</evidence>
<dbReference type="InterPro" id="IPR059073">
    <property type="entry name" value="TRMT11_N"/>
</dbReference>
<dbReference type="GO" id="GO:0043527">
    <property type="term" value="C:tRNA methyltransferase complex"/>
    <property type="evidence" value="ECO:0007669"/>
    <property type="project" value="UniProtKB-ARBA"/>
</dbReference>